<keyword evidence="3" id="KW-1185">Reference proteome</keyword>
<accession>A0A0L6VGT3</accession>
<dbReference type="GO" id="GO:0003676">
    <property type="term" value="F:nucleic acid binding"/>
    <property type="evidence" value="ECO:0007669"/>
    <property type="project" value="InterPro"/>
</dbReference>
<dbReference type="Proteomes" id="UP000037035">
    <property type="component" value="Unassembled WGS sequence"/>
</dbReference>
<dbReference type="Gene3D" id="3.30.420.10">
    <property type="entry name" value="Ribonuclease H-like superfamily/Ribonuclease H"/>
    <property type="match status" value="1"/>
</dbReference>
<dbReference type="STRING" id="27349.A0A0L6VGT3"/>
<dbReference type="InterPro" id="IPR036397">
    <property type="entry name" value="RNaseH_sf"/>
</dbReference>
<keyword evidence="1" id="KW-0175">Coiled coil</keyword>
<organism evidence="2 3">
    <name type="scientific">Puccinia sorghi</name>
    <dbReference type="NCBI Taxonomy" id="27349"/>
    <lineage>
        <taxon>Eukaryota</taxon>
        <taxon>Fungi</taxon>
        <taxon>Dikarya</taxon>
        <taxon>Basidiomycota</taxon>
        <taxon>Pucciniomycotina</taxon>
        <taxon>Pucciniomycetes</taxon>
        <taxon>Pucciniales</taxon>
        <taxon>Pucciniaceae</taxon>
        <taxon>Puccinia</taxon>
    </lineage>
</organism>
<dbReference type="OrthoDB" id="2273864at2759"/>
<name>A0A0L6VGT3_9BASI</name>
<proteinExistence type="predicted"/>
<feature type="coiled-coil region" evidence="1">
    <location>
        <begin position="78"/>
        <end position="105"/>
    </location>
</feature>
<evidence type="ECO:0008006" key="4">
    <source>
        <dbReference type="Google" id="ProtNLM"/>
    </source>
</evidence>
<sequence>MINPPLYFKVNKILEKSLQMTIFYQQDGWRKWLPMAEFSYNNATHSLTRQSPFQTIYGRNPIFDSIHLLPSSPAAYYLSNIKKLQDKLQINLEAASQRNKQQADKLQLQTPLFSIGDSVWLDTCNI</sequence>
<dbReference type="AlphaFoldDB" id="A0A0L6VGT3"/>
<dbReference type="VEuPathDB" id="FungiDB:VP01_1639g1"/>
<gene>
    <name evidence="2" type="ORF">VP01_1639g1</name>
</gene>
<evidence type="ECO:0000313" key="3">
    <source>
        <dbReference type="Proteomes" id="UP000037035"/>
    </source>
</evidence>
<comment type="caution">
    <text evidence="2">The sequence shown here is derived from an EMBL/GenBank/DDBJ whole genome shotgun (WGS) entry which is preliminary data.</text>
</comment>
<dbReference type="EMBL" id="LAVV01006436">
    <property type="protein sequence ID" value="KNZ59934.1"/>
    <property type="molecule type" value="Genomic_DNA"/>
</dbReference>
<evidence type="ECO:0000256" key="1">
    <source>
        <dbReference type="SAM" id="Coils"/>
    </source>
</evidence>
<evidence type="ECO:0000313" key="2">
    <source>
        <dbReference type="EMBL" id="KNZ59934.1"/>
    </source>
</evidence>
<protein>
    <recommendedName>
        <fullName evidence="4">Integrase catalytic domain-containing protein</fullName>
    </recommendedName>
</protein>
<reference evidence="2 3" key="1">
    <citation type="submission" date="2015-08" db="EMBL/GenBank/DDBJ databases">
        <title>Next Generation Sequencing and Analysis of the Genome of Puccinia sorghi L Schw, the Causal Agent of Maize Common Rust.</title>
        <authorList>
            <person name="Rochi L."/>
            <person name="Burguener G."/>
            <person name="Darino M."/>
            <person name="Turjanski A."/>
            <person name="Kreff E."/>
            <person name="Dieguez M.J."/>
            <person name="Sacco F."/>
        </authorList>
    </citation>
    <scope>NUCLEOTIDE SEQUENCE [LARGE SCALE GENOMIC DNA]</scope>
    <source>
        <strain evidence="2 3">RO10H11247</strain>
    </source>
</reference>